<evidence type="ECO:0000313" key="7">
    <source>
        <dbReference type="RefSeq" id="XP_010424013.1"/>
    </source>
</evidence>
<feature type="compositionally biased region" description="Basic residues" evidence="4">
    <location>
        <begin position="31"/>
        <end position="43"/>
    </location>
</feature>
<gene>
    <name evidence="7" type="primary">LOC104709041</name>
</gene>
<dbReference type="SUPFAM" id="SSF100966">
    <property type="entry name" value="Translation initiation factor 2 beta, aIF2beta, N-terminal domain"/>
    <property type="match status" value="1"/>
</dbReference>
<dbReference type="SUPFAM" id="SSF75689">
    <property type="entry name" value="Zinc-binding domain of translation initiation factor 2 beta"/>
    <property type="match status" value="1"/>
</dbReference>
<dbReference type="GO" id="GO:0003743">
    <property type="term" value="F:translation initiation factor activity"/>
    <property type="evidence" value="ECO:0007669"/>
    <property type="project" value="UniProtKB-KW"/>
</dbReference>
<evidence type="ECO:0000256" key="2">
    <source>
        <dbReference type="ARBA" id="ARBA00022540"/>
    </source>
</evidence>
<dbReference type="RefSeq" id="XP_010424013.1">
    <property type="nucleotide sequence ID" value="XM_010425711.2"/>
</dbReference>
<dbReference type="GeneID" id="104709041"/>
<evidence type="ECO:0000256" key="3">
    <source>
        <dbReference type="ARBA" id="ARBA00022917"/>
    </source>
</evidence>
<reference evidence="7" key="2">
    <citation type="submission" date="2025-08" db="UniProtKB">
        <authorList>
            <consortium name="RefSeq"/>
        </authorList>
    </citation>
    <scope>IDENTIFICATION</scope>
    <source>
        <tissue evidence="7">Leaf</tissue>
    </source>
</reference>
<keyword evidence="2 7" id="KW-0396">Initiation factor</keyword>
<sequence length="218" mass="25072">MDLQQKQRCWKLEAEVLDSDSSWISGFDPSKKKKKKKKKKSKPLVREGNILLQEGGHFLEDNAPHSQSCQNFDEPDYGYKELLRRAFDRLRDDDLEASTERPRTVMMPPHLLAQGTVTVCLNFADLCRTMHRKPDHVMKFLLLQMDTKGLLNKQQRLEMKGLVSHRDFQAVLRRYIDAFVICICCKSPDTALGEYNGLFTLRCEMCGLAALINVPSPL</sequence>
<evidence type="ECO:0000259" key="5">
    <source>
        <dbReference type="SMART" id="SM00653"/>
    </source>
</evidence>
<dbReference type="Pfam" id="PF01873">
    <property type="entry name" value="eIF-5_eIF-2B"/>
    <property type="match status" value="1"/>
</dbReference>
<accession>A0ABM0TC59</accession>
<name>A0ABM0TC59_CAMSA</name>
<protein>
    <submittedName>
        <fullName evidence="7">Eukaryotic translation initiation factor 2 subunit beta</fullName>
    </submittedName>
</protein>
<dbReference type="InterPro" id="IPR016190">
    <property type="entry name" value="Transl_init_fac_IF2/IF5_Zn-bd"/>
</dbReference>
<dbReference type="Proteomes" id="UP000694864">
    <property type="component" value="Chromosome 8"/>
</dbReference>
<comment type="similarity">
    <text evidence="1">Belongs to the eIF-2-beta/eIF-5 family.</text>
</comment>
<dbReference type="InterPro" id="IPR002735">
    <property type="entry name" value="Transl_init_fac_IF2/IF5_dom"/>
</dbReference>
<evidence type="ECO:0000256" key="4">
    <source>
        <dbReference type="SAM" id="MobiDB-lite"/>
    </source>
</evidence>
<proteinExistence type="inferred from homology"/>
<organism evidence="6 7">
    <name type="scientific">Camelina sativa</name>
    <name type="common">False flax</name>
    <name type="synonym">Myagrum sativum</name>
    <dbReference type="NCBI Taxonomy" id="90675"/>
    <lineage>
        <taxon>Eukaryota</taxon>
        <taxon>Viridiplantae</taxon>
        <taxon>Streptophyta</taxon>
        <taxon>Embryophyta</taxon>
        <taxon>Tracheophyta</taxon>
        <taxon>Spermatophyta</taxon>
        <taxon>Magnoliopsida</taxon>
        <taxon>eudicotyledons</taxon>
        <taxon>Gunneridae</taxon>
        <taxon>Pentapetalae</taxon>
        <taxon>rosids</taxon>
        <taxon>malvids</taxon>
        <taxon>Brassicales</taxon>
        <taxon>Brassicaceae</taxon>
        <taxon>Camelineae</taxon>
        <taxon>Camelina</taxon>
    </lineage>
</organism>
<feature type="region of interest" description="Disordered" evidence="4">
    <location>
        <begin position="21"/>
        <end position="45"/>
    </location>
</feature>
<keyword evidence="3" id="KW-0648">Protein biosynthesis</keyword>
<reference evidence="6" key="1">
    <citation type="journal article" date="2014" name="Nat. Commun.">
        <title>The emerging biofuel crop Camelina sativa retains a highly undifferentiated hexaploid genome structure.</title>
        <authorList>
            <person name="Kagale S."/>
            <person name="Koh C."/>
            <person name="Nixon J."/>
            <person name="Bollina V."/>
            <person name="Clarke W.E."/>
            <person name="Tuteja R."/>
            <person name="Spillane C."/>
            <person name="Robinson S.J."/>
            <person name="Links M.G."/>
            <person name="Clarke C."/>
            <person name="Higgins E.E."/>
            <person name="Huebert T."/>
            <person name="Sharpe A.G."/>
            <person name="Parkin I.A."/>
        </authorList>
    </citation>
    <scope>NUCLEOTIDE SEQUENCE [LARGE SCALE GENOMIC DNA]</scope>
    <source>
        <strain evidence="6">cv. DH55</strain>
    </source>
</reference>
<dbReference type="PANTHER" id="PTHR23001">
    <property type="entry name" value="EUKARYOTIC TRANSLATION INITIATION FACTOR"/>
    <property type="match status" value="1"/>
</dbReference>
<dbReference type="PANTHER" id="PTHR23001:SF45">
    <property type="entry name" value="EUKARYOTIC TRANSLATION INITIATION FACTOR 2B FAMILY PROTEIN _ EIF-2B FAMILY PROTEIN"/>
    <property type="match status" value="1"/>
</dbReference>
<feature type="domain" description="Translation initiation factor IF2/IF5" evidence="5">
    <location>
        <begin position="101"/>
        <end position="209"/>
    </location>
</feature>
<evidence type="ECO:0000313" key="6">
    <source>
        <dbReference type="Proteomes" id="UP000694864"/>
    </source>
</evidence>
<dbReference type="InterPro" id="IPR016189">
    <property type="entry name" value="Transl_init_fac_IF2/IF5_N"/>
</dbReference>
<evidence type="ECO:0000256" key="1">
    <source>
        <dbReference type="ARBA" id="ARBA00010397"/>
    </source>
</evidence>
<dbReference type="Gene3D" id="3.30.30.170">
    <property type="match status" value="1"/>
</dbReference>
<dbReference type="InterPro" id="IPR045196">
    <property type="entry name" value="IF2/IF5"/>
</dbReference>
<dbReference type="SMART" id="SM00653">
    <property type="entry name" value="eIF2B_5"/>
    <property type="match status" value="1"/>
</dbReference>
<keyword evidence="6" id="KW-1185">Reference proteome</keyword>